<dbReference type="GO" id="GO:0005737">
    <property type="term" value="C:cytoplasm"/>
    <property type="evidence" value="ECO:0007669"/>
    <property type="project" value="TreeGrafter"/>
</dbReference>
<evidence type="ECO:0000256" key="3">
    <source>
        <dbReference type="PIRSR" id="PIRSR613078-2"/>
    </source>
</evidence>
<dbReference type="GO" id="GO:0016791">
    <property type="term" value="F:phosphatase activity"/>
    <property type="evidence" value="ECO:0007669"/>
    <property type="project" value="TreeGrafter"/>
</dbReference>
<dbReference type="PANTHER" id="PTHR48100:SF1">
    <property type="entry name" value="HISTIDINE PHOSPHATASE FAMILY PROTEIN-RELATED"/>
    <property type="match status" value="1"/>
</dbReference>
<gene>
    <name evidence="5" type="ORF">FRACYDRAFT_243531</name>
</gene>
<proteinExistence type="predicted"/>
<feature type="binding site" evidence="3">
    <location>
        <position position="129"/>
    </location>
    <ligand>
        <name>substrate</name>
    </ligand>
</feature>
<sequence>MNKKTCLWYNSVDRRQIIRNGLVLSTAVVSASISLPVRTDAATTIKDGEGHQAVELDCLQNLPPVSSNSIRLYLCRHGQTENNRLRKVQGSRVDPPLNENGKSQAMNLGRALSFADPKPELFFSSSLIRAKMTAEIAATAANTKKNNNDGDGNVQTPLINQQQSPPRQLASLAEIDFGSFADGQSISAVQGKMAQTYARWGIGDVNYQGGGDGDSGSDVLIRACEALRVLVHEATIAEVNCVAAVSHSAFIHLLIAMILDEPLVQSYNRKIRNGSVTVIDIPKDLLNNSEVIGMKPMLLGGPISQKPKDFTISIPTCKLIRVNEFRHLPPIIA</sequence>
<organism evidence="5 6">
    <name type="scientific">Fragilariopsis cylindrus CCMP1102</name>
    <dbReference type="NCBI Taxonomy" id="635003"/>
    <lineage>
        <taxon>Eukaryota</taxon>
        <taxon>Sar</taxon>
        <taxon>Stramenopiles</taxon>
        <taxon>Ochrophyta</taxon>
        <taxon>Bacillariophyta</taxon>
        <taxon>Bacillariophyceae</taxon>
        <taxon>Bacillariophycidae</taxon>
        <taxon>Bacillariales</taxon>
        <taxon>Bacillariaceae</taxon>
        <taxon>Fragilariopsis</taxon>
    </lineage>
</organism>
<dbReference type="InParanoid" id="A0A1E7F588"/>
<dbReference type="InterPro" id="IPR013078">
    <property type="entry name" value="His_Pase_superF_clade-1"/>
</dbReference>
<dbReference type="PANTHER" id="PTHR48100">
    <property type="entry name" value="BROAD-SPECIFICITY PHOSPHATASE YOR283W-RELATED"/>
    <property type="match status" value="1"/>
</dbReference>
<evidence type="ECO:0000256" key="2">
    <source>
        <dbReference type="ARBA" id="ARBA00023235"/>
    </source>
</evidence>
<feature type="compositionally biased region" description="Polar residues" evidence="4">
    <location>
        <begin position="154"/>
        <end position="165"/>
    </location>
</feature>
<accession>A0A1E7F588</accession>
<reference evidence="5 6" key="1">
    <citation type="submission" date="2016-09" db="EMBL/GenBank/DDBJ databases">
        <title>Extensive genetic diversity and differential bi-allelic expression allows diatom success in the polar Southern Ocean.</title>
        <authorList>
            <consortium name="DOE Joint Genome Institute"/>
            <person name="Mock T."/>
            <person name="Otillar R.P."/>
            <person name="Strauss J."/>
            <person name="Dupont C."/>
            <person name="Frickenhaus S."/>
            <person name="Maumus F."/>
            <person name="Mcmullan M."/>
            <person name="Sanges R."/>
            <person name="Schmutz J."/>
            <person name="Toseland A."/>
            <person name="Valas R."/>
            <person name="Veluchamy A."/>
            <person name="Ward B.J."/>
            <person name="Allen A."/>
            <person name="Barry K."/>
            <person name="Falciatore A."/>
            <person name="Ferrante M."/>
            <person name="Fortunato A.E."/>
            <person name="Gloeckner G."/>
            <person name="Gruber A."/>
            <person name="Hipkin R."/>
            <person name="Janech M."/>
            <person name="Kroth P."/>
            <person name="Leese F."/>
            <person name="Lindquist E."/>
            <person name="Lyon B.R."/>
            <person name="Martin J."/>
            <person name="Mayer C."/>
            <person name="Parker M."/>
            <person name="Quesneville H."/>
            <person name="Raymond J."/>
            <person name="Uhlig C."/>
            <person name="Valentin K.U."/>
            <person name="Worden A.Z."/>
            <person name="Armbrust E.V."/>
            <person name="Bowler C."/>
            <person name="Green B."/>
            <person name="Moulton V."/>
            <person name="Van Oosterhout C."/>
            <person name="Grigoriev I."/>
        </authorList>
    </citation>
    <scope>NUCLEOTIDE SEQUENCE [LARGE SCALE GENOMIC DNA]</scope>
    <source>
        <strain evidence="5 6">CCMP1102</strain>
    </source>
</reference>
<dbReference type="OrthoDB" id="48066at2759"/>
<dbReference type="SMART" id="SM00855">
    <property type="entry name" value="PGAM"/>
    <property type="match status" value="1"/>
</dbReference>
<dbReference type="EMBL" id="KV784363">
    <property type="protein sequence ID" value="OEU13013.1"/>
    <property type="molecule type" value="Genomic_DNA"/>
</dbReference>
<keyword evidence="1" id="KW-0324">Glycolysis</keyword>
<evidence type="ECO:0000256" key="1">
    <source>
        <dbReference type="ARBA" id="ARBA00023152"/>
    </source>
</evidence>
<keyword evidence="6" id="KW-1185">Reference proteome</keyword>
<evidence type="ECO:0000313" key="5">
    <source>
        <dbReference type="EMBL" id="OEU13013.1"/>
    </source>
</evidence>
<evidence type="ECO:0000256" key="4">
    <source>
        <dbReference type="SAM" id="MobiDB-lite"/>
    </source>
</evidence>
<protein>
    <submittedName>
        <fullName evidence="5">Phosphoglycerate mutase-like protein</fullName>
    </submittedName>
</protein>
<name>A0A1E7F588_9STRA</name>
<feature type="region of interest" description="Disordered" evidence="4">
    <location>
        <begin position="141"/>
        <end position="165"/>
    </location>
</feature>
<dbReference type="InterPro" id="IPR001345">
    <property type="entry name" value="PG/BPGM_mutase_AS"/>
</dbReference>
<dbReference type="PROSITE" id="PS00175">
    <property type="entry name" value="PG_MUTASE"/>
    <property type="match status" value="1"/>
</dbReference>
<dbReference type="InterPro" id="IPR050275">
    <property type="entry name" value="PGM_Phosphatase"/>
</dbReference>
<dbReference type="CDD" id="cd07067">
    <property type="entry name" value="HP_PGM_like"/>
    <property type="match status" value="1"/>
</dbReference>
<feature type="compositionally biased region" description="Low complexity" evidence="4">
    <location>
        <begin position="141"/>
        <end position="153"/>
    </location>
</feature>
<dbReference type="InterPro" id="IPR029033">
    <property type="entry name" value="His_PPase_superfam"/>
</dbReference>
<dbReference type="Pfam" id="PF00300">
    <property type="entry name" value="His_Phos_1"/>
    <property type="match status" value="2"/>
</dbReference>
<evidence type="ECO:0000313" key="6">
    <source>
        <dbReference type="Proteomes" id="UP000095751"/>
    </source>
</evidence>
<dbReference type="Gene3D" id="3.40.50.1240">
    <property type="entry name" value="Phosphoglycerate mutase-like"/>
    <property type="match status" value="1"/>
</dbReference>
<dbReference type="KEGG" id="fcy:FRACYDRAFT_243531"/>
<keyword evidence="2" id="KW-0413">Isomerase</keyword>
<dbReference type="AlphaFoldDB" id="A0A1E7F588"/>
<feature type="binding site" evidence="3">
    <location>
        <begin position="76"/>
        <end position="83"/>
    </location>
    <ligand>
        <name>substrate</name>
    </ligand>
</feature>
<dbReference type="Proteomes" id="UP000095751">
    <property type="component" value="Unassembled WGS sequence"/>
</dbReference>
<dbReference type="SUPFAM" id="SSF53254">
    <property type="entry name" value="Phosphoglycerate mutase-like"/>
    <property type="match status" value="1"/>
</dbReference>